<dbReference type="EMBL" id="QPFP01000015">
    <property type="protein sequence ID" value="TEB32403.1"/>
    <property type="molecule type" value="Genomic_DNA"/>
</dbReference>
<comment type="caution">
    <text evidence="3">The sequence shown here is derived from an EMBL/GenBank/DDBJ whole genome shotgun (WGS) entry which is preliminary data.</text>
</comment>
<feature type="domain" description="Pyridoxamine 5'-phosphate oxidase Alr4036 family FMN-binding" evidence="2">
    <location>
        <begin position="5"/>
        <end position="126"/>
    </location>
</feature>
<dbReference type="Gene3D" id="2.30.110.10">
    <property type="entry name" value="Electron Transport, Fmn-binding Protein, Chain A"/>
    <property type="match status" value="1"/>
</dbReference>
<dbReference type="SUPFAM" id="SSF50475">
    <property type="entry name" value="FMN-binding split barrel"/>
    <property type="match status" value="1"/>
</dbReference>
<feature type="region of interest" description="Disordered" evidence="1">
    <location>
        <begin position="166"/>
        <end position="208"/>
    </location>
</feature>
<dbReference type="Pfam" id="PF12766">
    <property type="entry name" value="Pyridox_oxase_2"/>
    <property type="match status" value="1"/>
</dbReference>
<dbReference type="GO" id="GO:0010181">
    <property type="term" value="F:FMN binding"/>
    <property type="evidence" value="ECO:0007669"/>
    <property type="project" value="InterPro"/>
</dbReference>
<evidence type="ECO:0000256" key="1">
    <source>
        <dbReference type="SAM" id="MobiDB-lite"/>
    </source>
</evidence>
<name>A0A4Y7TDZ9_COPMI</name>
<keyword evidence="4" id="KW-1185">Reference proteome</keyword>
<proteinExistence type="predicted"/>
<dbReference type="PANTHER" id="PTHR28243">
    <property type="entry name" value="AGL049CP"/>
    <property type="match status" value="1"/>
</dbReference>
<gene>
    <name evidence="3" type="ORF">FA13DRAFT_1754493</name>
</gene>
<dbReference type="STRING" id="71717.A0A4Y7TDZ9"/>
<dbReference type="Proteomes" id="UP000298030">
    <property type="component" value="Unassembled WGS sequence"/>
</dbReference>
<dbReference type="InterPro" id="IPR024624">
    <property type="entry name" value="Pyridox_Oxase_Alr4036_FMN-bd"/>
</dbReference>
<organism evidence="3 4">
    <name type="scientific">Coprinellus micaceus</name>
    <name type="common">Glistening ink-cap mushroom</name>
    <name type="synonym">Coprinus micaceus</name>
    <dbReference type="NCBI Taxonomy" id="71717"/>
    <lineage>
        <taxon>Eukaryota</taxon>
        <taxon>Fungi</taxon>
        <taxon>Dikarya</taxon>
        <taxon>Basidiomycota</taxon>
        <taxon>Agaricomycotina</taxon>
        <taxon>Agaricomycetes</taxon>
        <taxon>Agaricomycetidae</taxon>
        <taxon>Agaricales</taxon>
        <taxon>Agaricineae</taxon>
        <taxon>Psathyrellaceae</taxon>
        <taxon>Coprinellus</taxon>
    </lineage>
</organism>
<reference evidence="3 4" key="1">
    <citation type="journal article" date="2019" name="Nat. Ecol. Evol.">
        <title>Megaphylogeny resolves global patterns of mushroom evolution.</title>
        <authorList>
            <person name="Varga T."/>
            <person name="Krizsan K."/>
            <person name="Foldi C."/>
            <person name="Dima B."/>
            <person name="Sanchez-Garcia M."/>
            <person name="Sanchez-Ramirez S."/>
            <person name="Szollosi G.J."/>
            <person name="Szarkandi J.G."/>
            <person name="Papp V."/>
            <person name="Albert L."/>
            <person name="Andreopoulos W."/>
            <person name="Angelini C."/>
            <person name="Antonin V."/>
            <person name="Barry K.W."/>
            <person name="Bougher N.L."/>
            <person name="Buchanan P."/>
            <person name="Buyck B."/>
            <person name="Bense V."/>
            <person name="Catcheside P."/>
            <person name="Chovatia M."/>
            <person name="Cooper J."/>
            <person name="Damon W."/>
            <person name="Desjardin D."/>
            <person name="Finy P."/>
            <person name="Geml J."/>
            <person name="Haridas S."/>
            <person name="Hughes K."/>
            <person name="Justo A."/>
            <person name="Karasinski D."/>
            <person name="Kautmanova I."/>
            <person name="Kiss B."/>
            <person name="Kocsube S."/>
            <person name="Kotiranta H."/>
            <person name="LaButti K.M."/>
            <person name="Lechner B.E."/>
            <person name="Liimatainen K."/>
            <person name="Lipzen A."/>
            <person name="Lukacs Z."/>
            <person name="Mihaltcheva S."/>
            <person name="Morgado L.N."/>
            <person name="Niskanen T."/>
            <person name="Noordeloos M.E."/>
            <person name="Ohm R.A."/>
            <person name="Ortiz-Santana B."/>
            <person name="Ovrebo C."/>
            <person name="Racz N."/>
            <person name="Riley R."/>
            <person name="Savchenko A."/>
            <person name="Shiryaev A."/>
            <person name="Soop K."/>
            <person name="Spirin V."/>
            <person name="Szebenyi C."/>
            <person name="Tomsovsky M."/>
            <person name="Tulloss R.E."/>
            <person name="Uehling J."/>
            <person name="Grigoriev I.V."/>
            <person name="Vagvolgyi C."/>
            <person name="Papp T."/>
            <person name="Martin F.M."/>
            <person name="Miettinen O."/>
            <person name="Hibbett D.S."/>
            <person name="Nagy L.G."/>
        </authorList>
    </citation>
    <scope>NUCLEOTIDE SEQUENCE [LARGE SCALE GENOMIC DNA]</scope>
    <source>
        <strain evidence="3 4">FP101781</strain>
    </source>
</reference>
<evidence type="ECO:0000313" key="3">
    <source>
        <dbReference type="EMBL" id="TEB32403.1"/>
    </source>
</evidence>
<dbReference type="OrthoDB" id="434253at2759"/>
<evidence type="ECO:0000259" key="2">
    <source>
        <dbReference type="Pfam" id="PF12766"/>
    </source>
</evidence>
<protein>
    <recommendedName>
        <fullName evidence="2">Pyridoxamine 5'-phosphate oxidase Alr4036 family FMN-binding domain-containing protein</fullName>
    </recommendedName>
</protein>
<dbReference type="InterPro" id="IPR012349">
    <property type="entry name" value="Split_barrel_FMN-bd"/>
</dbReference>
<dbReference type="PANTHER" id="PTHR28243:SF1">
    <property type="entry name" value="PYRIDOXAMINE 5'-PHOSPHATE OXIDASE ALR4036 FAMILY FMN-BINDING DOMAIN-CONTAINING PROTEIN"/>
    <property type="match status" value="1"/>
</dbReference>
<dbReference type="AlphaFoldDB" id="A0A4Y7TDZ9"/>
<accession>A0A4Y7TDZ9</accession>
<sequence>MVSPPRWKVLLDSALSKNPNSTIFQLATLQPSSPSLSPSPVIPSTHAQPRVRSHVFRSFIDALPHNRVNSRGDISFPLLVSTTDIRTPKVTQLLSSPYVELAWWIDGSDNSDSTKQQFRISGIVSLVPSPQSEEVAAKLVLEGNKSQEWWESKRVESFKSMSAHMKASWAKPTPGSPLSLHGGPDAPNSWPTKIEAPSEEDSEGEREKKQEVWDRALRNFALVVVEALEVDFVDLGVVPNRRWRFWRGGKGWEEEEVVA</sequence>
<evidence type="ECO:0000313" key="4">
    <source>
        <dbReference type="Proteomes" id="UP000298030"/>
    </source>
</evidence>